<evidence type="ECO:0000313" key="1">
    <source>
        <dbReference type="EMBL" id="MCF0043650.1"/>
    </source>
</evidence>
<evidence type="ECO:0000313" key="2">
    <source>
        <dbReference type="Proteomes" id="UP001139700"/>
    </source>
</evidence>
<dbReference type="AlphaFoldDB" id="A0A9X1PHD7"/>
<dbReference type="RefSeq" id="WP_234616381.1">
    <property type="nucleotide sequence ID" value="NZ_CP098806.1"/>
</dbReference>
<comment type="caution">
    <text evidence="1">The sequence shown here is derived from an EMBL/GenBank/DDBJ whole genome shotgun (WGS) entry which is preliminary data.</text>
</comment>
<organism evidence="1 2">
    <name type="scientific">Dyadobacter fanqingshengii</name>
    <dbReference type="NCBI Taxonomy" id="2906443"/>
    <lineage>
        <taxon>Bacteria</taxon>
        <taxon>Pseudomonadati</taxon>
        <taxon>Bacteroidota</taxon>
        <taxon>Cytophagia</taxon>
        <taxon>Cytophagales</taxon>
        <taxon>Spirosomataceae</taxon>
        <taxon>Dyadobacter</taxon>
    </lineage>
</organism>
<protein>
    <submittedName>
        <fullName evidence="1">Uncharacterized protein</fullName>
    </submittedName>
</protein>
<dbReference type="Proteomes" id="UP001139700">
    <property type="component" value="Unassembled WGS sequence"/>
</dbReference>
<sequence>MSNTLFKLYGHKELDEKWAMLEESLNLLIEVSDENTRQKLQDRLDKIKTKREEALRTRIVR</sequence>
<name>A0A9X1PHD7_9BACT</name>
<proteinExistence type="predicted"/>
<accession>A0A9X1PHD7</accession>
<keyword evidence="2" id="KW-1185">Reference proteome</keyword>
<dbReference type="EMBL" id="JAJTTA010000008">
    <property type="protein sequence ID" value="MCF0043650.1"/>
    <property type="molecule type" value="Genomic_DNA"/>
</dbReference>
<gene>
    <name evidence="1" type="ORF">LXM24_26325</name>
</gene>
<reference evidence="1" key="1">
    <citation type="submission" date="2021-12" db="EMBL/GenBank/DDBJ databases">
        <title>Novel species in genus Dyadobacter.</title>
        <authorList>
            <person name="Ma C."/>
        </authorList>
    </citation>
    <scope>NUCLEOTIDE SEQUENCE</scope>
    <source>
        <strain evidence="1">CY399</strain>
    </source>
</reference>